<comment type="caution">
    <text evidence="1">The sequence shown here is derived from an EMBL/GenBank/DDBJ whole genome shotgun (WGS) entry which is preliminary data.</text>
</comment>
<dbReference type="Proteomes" id="UP000573499">
    <property type="component" value="Unassembled WGS sequence"/>
</dbReference>
<dbReference type="AlphaFoldDB" id="A0A7W2IMQ9"/>
<organism evidence="1 2">
    <name type="scientific">Rugamonas apoptosis</name>
    <dbReference type="NCBI Taxonomy" id="2758570"/>
    <lineage>
        <taxon>Bacteria</taxon>
        <taxon>Pseudomonadati</taxon>
        <taxon>Pseudomonadota</taxon>
        <taxon>Betaproteobacteria</taxon>
        <taxon>Burkholderiales</taxon>
        <taxon>Oxalobacteraceae</taxon>
        <taxon>Telluria group</taxon>
        <taxon>Rugamonas</taxon>
    </lineage>
</organism>
<reference evidence="1 2" key="1">
    <citation type="submission" date="2020-07" db="EMBL/GenBank/DDBJ databases">
        <title>Novel species isolated from subtropical streams in China.</title>
        <authorList>
            <person name="Lu H."/>
        </authorList>
    </citation>
    <scope>NUCLEOTIDE SEQUENCE [LARGE SCALE GENOMIC DNA]</scope>
    <source>
        <strain evidence="1 2">LX47W</strain>
    </source>
</reference>
<proteinExistence type="predicted"/>
<dbReference type="EMBL" id="JACEZU010000012">
    <property type="protein sequence ID" value="MBA5689762.1"/>
    <property type="molecule type" value="Genomic_DNA"/>
</dbReference>
<evidence type="ECO:0000313" key="2">
    <source>
        <dbReference type="Proteomes" id="UP000573499"/>
    </source>
</evidence>
<gene>
    <name evidence="1" type="ORF">H3H39_22195</name>
</gene>
<dbReference type="RefSeq" id="WP_182156555.1">
    <property type="nucleotide sequence ID" value="NZ_JACEZU010000012.1"/>
</dbReference>
<dbReference type="Pfam" id="PF11161">
    <property type="entry name" value="DUF2944"/>
    <property type="match status" value="1"/>
</dbReference>
<name>A0A7W2IMQ9_9BURK</name>
<keyword evidence="2" id="KW-1185">Reference proteome</keyword>
<dbReference type="InterPro" id="IPR021332">
    <property type="entry name" value="DUF2944"/>
</dbReference>
<accession>A0A7W2IMQ9</accession>
<protein>
    <submittedName>
        <fullName evidence="1">DUF2946 family protein</fullName>
    </submittedName>
</protein>
<evidence type="ECO:0000313" key="1">
    <source>
        <dbReference type="EMBL" id="MBA5689762.1"/>
    </source>
</evidence>
<sequence>MDEIVKQAMAKWPNVPHCYGWLALDARGQWRMRDERAQHLNLPGDKLHHVALIGFIARNYGSDERGCWYFQNGPQRVYLNVEATPYIVRTDPALGWRLHTGEALGPLDEALMTEQGELILRSGAVLAQLDDRDGADVLSRLEWPDHTTDDDALLAWLEQPADAAGTVTGPALRDRGQLLPVQRVARAALAQRYGFVPVPMP</sequence>